<comment type="caution">
    <text evidence="2">The sequence shown here is derived from an EMBL/GenBank/DDBJ whole genome shotgun (WGS) entry which is preliminary data.</text>
</comment>
<protein>
    <submittedName>
        <fullName evidence="2">DNA replication licensing factor mcm7-B</fullName>
    </submittedName>
</protein>
<name>A0AAV4PM76_CAEEX</name>
<dbReference type="AlphaFoldDB" id="A0AAV4PM76"/>
<sequence>MPLINCENETCRFQKSGGRLYLQTRGSKFIKFQEIEIQELSDQVPEGLLADTFLKAHRIVKMNKTEDDELEVHELTHAEADEILNAYNYDIMASSISPEIFGHHDVKKC</sequence>
<dbReference type="EMBL" id="BPLR01004852">
    <property type="protein sequence ID" value="GIX98050.1"/>
    <property type="molecule type" value="Genomic_DNA"/>
</dbReference>
<dbReference type="InterPro" id="IPR012340">
    <property type="entry name" value="NA-bd_OB-fold"/>
</dbReference>
<accession>A0AAV4PM76</accession>
<evidence type="ECO:0000259" key="1">
    <source>
        <dbReference type="Pfam" id="PF17207"/>
    </source>
</evidence>
<reference evidence="2 3" key="1">
    <citation type="submission" date="2021-06" db="EMBL/GenBank/DDBJ databases">
        <title>Caerostris extrusa draft genome.</title>
        <authorList>
            <person name="Kono N."/>
            <person name="Arakawa K."/>
        </authorList>
    </citation>
    <scope>NUCLEOTIDE SEQUENCE [LARGE SCALE GENOMIC DNA]</scope>
</reference>
<evidence type="ECO:0000313" key="3">
    <source>
        <dbReference type="Proteomes" id="UP001054945"/>
    </source>
</evidence>
<dbReference type="SUPFAM" id="SSF50249">
    <property type="entry name" value="Nucleic acid-binding proteins"/>
    <property type="match status" value="1"/>
</dbReference>
<dbReference type="InterPro" id="IPR033762">
    <property type="entry name" value="MCM_OB"/>
</dbReference>
<dbReference type="Proteomes" id="UP001054945">
    <property type="component" value="Unassembled WGS sequence"/>
</dbReference>
<organism evidence="2 3">
    <name type="scientific">Caerostris extrusa</name>
    <name type="common">Bark spider</name>
    <name type="synonym">Caerostris bankana</name>
    <dbReference type="NCBI Taxonomy" id="172846"/>
    <lineage>
        <taxon>Eukaryota</taxon>
        <taxon>Metazoa</taxon>
        <taxon>Ecdysozoa</taxon>
        <taxon>Arthropoda</taxon>
        <taxon>Chelicerata</taxon>
        <taxon>Arachnida</taxon>
        <taxon>Araneae</taxon>
        <taxon>Araneomorphae</taxon>
        <taxon>Entelegynae</taxon>
        <taxon>Araneoidea</taxon>
        <taxon>Araneidae</taxon>
        <taxon>Caerostris</taxon>
    </lineage>
</organism>
<keyword evidence="3" id="KW-1185">Reference proteome</keyword>
<gene>
    <name evidence="2" type="primary">mcm7-b</name>
    <name evidence="2" type="ORF">CEXT_533701</name>
</gene>
<feature type="domain" description="MCM OB" evidence="1">
    <location>
        <begin position="5"/>
        <end position="51"/>
    </location>
</feature>
<dbReference type="Pfam" id="PF17207">
    <property type="entry name" value="MCM_OB"/>
    <property type="match status" value="1"/>
</dbReference>
<proteinExistence type="predicted"/>
<evidence type="ECO:0000313" key="2">
    <source>
        <dbReference type="EMBL" id="GIX98050.1"/>
    </source>
</evidence>